<keyword evidence="3" id="KW-1185">Reference proteome</keyword>
<protein>
    <submittedName>
        <fullName evidence="2">Uncharacterized protein</fullName>
    </submittedName>
</protein>
<accession>A0A938YRR7</accession>
<dbReference type="AlphaFoldDB" id="A0A938YRR7"/>
<organism evidence="2 3">
    <name type="scientific">Nakamurella flavida</name>
    <dbReference type="NCBI Taxonomy" id="363630"/>
    <lineage>
        <taxon>Bacteria</taxon>
        <taxon>Bacillati</taxon>
        <taxon>Actinomycetota</taxon>
        <taxon>Actinomycetes</taxon>
        <taxon>Nakamurellales</taxon>
        <taxon>Nakamurellaceae</taxon>
        <taxon>Nakamurella</taxon>
    </lineage>
</organism>
<reference evidence="2" key="1">
    <citation type="submission" date="2021-01" db="EMBL/GenBank/DDBJ databases">
        <title>KCTC 19127 draft genome.</title>
        <authorList>
            <person name="An D."/>
        </authorList>
    </citation>
    <scope>NUCLEOTIDE SEQUENCE</scope>
    <source>
        <strain evidence="2">KCTC 19127</strain>
    </source>
</reference>
<dbReference type="RefSeq" id="WP_205258381.1">
    <property type="nucleotide sequence ID" value="NZ_BAAAPV010000006.1"/>
</dbReference>
<keyword evidence="1" id="KW-1133">Transmembrane helix</keyword>
<proteinExistence type="predicted"/>
<dbReference type="Proteomes" id="UP000663801">
    <property type="component" value="Unassembled WGS sequence"/>
</dbReference>
<evidence type="ECO:0000313" key="3">
    <source>
        <dbReference type="Proteomes" id="UP000663801"/>
    </source>
</evidence>
<keyword evidence="1" id="KW-0812">Transmembrane</keyword>
<dbReference type="EMBL" id="JAERWL010000016">
    <property type="protein sequence ID" value="MBM9478264.1"/>
    <property type="molecule type" value="Genomic_DNA"/>
</dbReference>
<feature type="transmembrane region" description="Helical" evidence="1">
    <location>
        <begin position="93"/>
        <end position="124"/>
    </location>
</feature>
<keyword evidence="1" id="KW-0472">Membrane</keyword>
<comment type="caution">
    <text evidence="2">The sequence shown here is derived from an EMBL/GenBank/DDBJ whole genome shotgun (WGS) entry which is preliminary data.</text>
</comment>
<gene>
    <name evidence="2" type="ORF">JL107_17590</name>
</gene>
<name>A0A938YRR7_9ACTN</name>
<evidence type="ECO:0000313" key="2">
    <source>
        <dbReference type="EMBL" id="MBM9478264.1"/>
    </source>
</evidence>
<dbReference type="Pfam" id="PF22564">
    <property type="entry name" value="HAAS"/>
    <property type="match status" value="1"/>
</dbReference>
<evidence type="ECO:0000256" key="1">
    <source>
        <dbReference type="SAM" id="Phobius"/>
    </source>
</evidence>
<sequence length="181" mass="18278">MTALLEHPLIAAYLADLDRALAGTDPIERADIVAGVREDLTERLSGGRDPSPDEIRAALGVLGPVDRIAAAATPAPPLTPAPSPAGNPTAGPLLLAGALLGVVLLPTLFPSVAVCLVVLVAALVVRHRRTARHRSLVTAATVVAGLGLLAGAFVLLFLVQASSGPVTTDPVQVGLGLPGVR</sequence>
<feature type="transmembrane region" description="Helical" evidence="1">
    <location>
        <begin position="136"/>
        <end position="159"/>
    </location>
</feature>